<comment type="caution">
    <text evidence="2">The sequence shown here is derived from an EMBL/GenBank/DDBJ whole genome shotgun (WGS) entry which is preliminary data.</text>
</comment>
<dbReference type="GO" id="GO:0004497">
    <property type="term" value="F:monooxygenase activity"/>
    <property type="evidence" value="ECO:0007669"/>
    <property type="project" value="InterPro"/>
</dbReference>
<feature type="chain" id="PRO_5041337692" evidence="1">
    <location>
        <begin position="30"/>
        <end position="554"/>
    </location>
</feature>
<dbReference type="SUPFAM" id="SSF48264">
    <property type="entry name" value="Cytochrome P450"/>
    <property type="match status" value="1"/>
</dbReference>
<proteinExistence type="predicted"/>
<sequence length="554" mass="62742">MEHGTAAAVAVTLLLVVATTHFLTGRTRSNDEADDVPSMPPFWFPVLGHWPEMKWSPDSFLARLNKRYPEGIFSLNLVGSIHTFVARPSLITQLVDLPEAVATSDMIRMRLMYSNFGLRKGDSEELVRKVDELDAILCAPGELDRMMDTTVRTLNRNIADWVTFNSQPADQMEWEEVAGADVVEDGLGENVVEVDLKELTMAFVARVTTPSIFGTDFCDNFPDFTQHLWRLEQHFALLASNLSAGVPYRGLQLARGARRKLLAYLEEYHTELEKAASGEDNDPKWDNLDNVSSYMKARQALFRKEGASIRVRAALDLRVLWAVNANSAPLIFWMLYEINRDPVLVEQIRDEIAPYMDVVQPKNDFGLAVWMAPEMRNVDMDGLMEKCPLLKGSCLETLRLYTAFDTIKCLKEDAVLGKPFDARGRGGYLLRKGTFAHATYELHQLDPVAYPEPHEWQPSRHFKYNADGGGDRRRLAPMPHPLVDKSNTSTGHNLTEREVMLFTAAILSMYDIQPAAGHRWESQKLFKTTSTKHPSRSVKAWIRRREVRQETAGA</sequence>
<protein>
    <submittedName>
        <fullName evidence="2">Uncharacterized protein</fullName>
    </submittedName>
</protein>
<evidence type="ECO:0000313" key="3">
    <source>
        <dbReference type="Proteomes" id="UP001175261"/>
    </source>
</evidence>
<dbReference type="GO" id="GO:0016705">
    <property type="term" value="F:oxidoreductase activity, acting on paired donors, with incorporation or reduction of molecular oxygen"/>
    <property type="evidence" value="ECO:0007669"/>
    <property type="project" value="InterPro"/>
</dbReference>
<feature type="signal peptide" evidence="1">
    <location>
        <begin position="1"/>
        <end position="29"/>
    </location>
</feature>
<reference evidence="2" key="1">
    <citation type="submission" date="2022-10" db="EMBL/GenBank/DDBJ databases">
        <title>Determination and structural analysis of whole genome sequence of Sarocladium strictum F4-1.</title>
        <authorList>
            <person name="Hu L."/>
            <person name="Jiang Y."/>
        </authorList>
    </citation>
    <scope>NUCLEOTIDE SEQUENCE</scope>
    <source>
        <strain evidence="2">F4-1</strain>
    </source>
</reference>
<dbReference type="PANTHER" id="PTHR24306">
    <property type="match status" value="1"/>
</dbReference>
<dbReference type="PANTHER" id="PTHR24306:SF7">
    <property type="entry name" value="AHBB"/>
    <property type="match status" value="1"/>
</dbReference>
<dbReference type="AlphaFoldDB" id="A0AA39GAL8"/>
<dbReference type="EMBL" id="JAPDFR010000011">
    <property type="protein sequence ID" value="KAK0382647.1"/>
    <property type="molecule type" value="Genomic_DNA"/>
</dbReference>
<dbReference type="Proteomes" id="UP001175261">
    <property type="component" value="Unassembled WGS sequence"/>
</dbReference>
<dbReference type="GO" id="GO:0005506">
    <property type="term" value="F:iron ion binding"/>
    <property type="evidence" value="ECO:0007669"/>
    <property type="project" value="InterPro"/>
</dbReference>
<dbReference type="InterPro" id="IPR001128">
    <property type="entry name" value="Cyt_P450"/>
</dbReference>
<keyword evidence="3" id="KW-1185">Reference proteome</keyword>
<organism evidence="2 3">
    <name type="scientific">Sarocladium strictum</name>
    <name type="common">Black bundle disease fungus</name>
    <name type="synonym">Acremonium strictum</name>
    <dbReference type="NCBI Taxonomy" id="5046"/>
    <lineage>
        <taxon>Eukaryota</taxon>
        <taxon>Fungi</taxon>
        <taxon>Dikarya</taxon>
        <taxon>Ascomycota</taxon>
        <taxon>Pezizomycotina</taxon>
        <taxon>Sordariomycetes</taxon>
        <taxon>Hypocreomycetidae</taxon>
        <taxon>Hypocreales</taxon>
        <taxon>Sarocladiaceae</taxon>
        <taxon>Sarocladium</taxon>
    </lineage>
</organism>
<accession>A0AA39GAL8</accession>
<name>A0AA39GAL8_SARSR</name>
<dbReference type="GO" id="GO:0020037">
    <property type="term" value="F:heme binding"/>
    <property type="evidence" value="ECO:0007669"/>
    <property type="project" value="InterPro"/>
</dbReference>
<dbReference type="InterPro" id="IPR036396">
    <property type="entry name" value="Cyt_P450_sf"/>
</dbReference>
<dbReference type="Pfam" id="PF00067">
    <property type="entry name" value="p450"/>
    <property type="match status" value="1"/>
</dbReference>
<evidence type="ECO:0000313" key="2">
    <source>
        <dbReference type="EMBL" id="KAK0382647.1"/>
    </source>
</evidence>
<gene>
    <name evidence="2" type="ORF">NLU13_9953</name>
</gene>
<evidence type="ECO:0000256" key="1">
    <source>
        <dbReference type="SAM" id="SignalP"/>
    </source>
</evidence>
<dbReference type="Gene3D" id="1.10.630.10">
    <property type="entry name" value="Cytochrome P450"/>
    <property type="match status" value="1"/>
</dbReference>
<keyword evidence="1" id="KW-0732">Signal</keyword>